<evidence type="ECO:0000256" key="1">
    <source>
        <dbReference type="SAM" id="Phobius"/>
    </source>
</evidence>
<dbReference type="AlphaFoldDB" id="A0A450ZEJ5"/>
<feature type="transmembrane region" description="Helical" evidence="1">
    <location>
        <begin position="46"/>
        <end position="70"/>
    </location>
</feature>
<feature type="transmembrane region" description="Helical" evidence="1">
    <location>
        <begin position="130"/>
        <end position="152"/>
    </location>
</feature>
<reference evidence="2" key="1">
    <citation type="submission" date="2019-02" db="EMBL/GenBank/DDBJ databases">
        <authorList>
            <person name="Gruber-Vodicka R. H."/>
            <person name="Seah K. B. B."/>
        </authorList>
    </citation>
    <scope>NUCLEOTIDE SEQUENCE</scope>
    <source>
        <strain evidence="2">BECK_BY1</strain>
    </source>
</reference>
<feature type="transmembrane region" description="Helical" evidence="1">
    <location>
        <begin position="91"/>
        <end position="110"/>
    </location>
</feature>
<keyword evidence="1" id="KW-0472">Membrane</keyword>
<evidence type="ECO:0000313" key="2">
    <source>
        <dbReference type="EMBL" id="VFK52206.1"/>
    </source>
</evidence>
<sequence>MKCQETNLETASTLTLFSKLEKQAHKVIDQEWGYKKKVFGSLSDSLYFLLRSHAIIISLLMLMFFVYELPSIYPRIVSHIPILQRMDIDELLFVIPFMSMLIILSPLFIVDTLLGRSVINDCLKKIYNKYRFVITPYFSIPILLYVLDAFILDTYPILLELYLMILLIYSVPVVMMWIGLIHIGPSNLIHMISIFSKTDYLDFRKRVLQKLNNSYQETLDKNGWERIRVITEQQATSLGLQNQLFSKLSVVLALISIFMAIIKEYMVHPTKAYLV</sequence>
<keyword evidence="1" id="KW-0812">Transmembrane</keyword>
<gene>
    <name evidence="2" type="ORF">BECKTUN1418D_GA0071000_101521</name>
</gene>
<accession>A0A450ZEJ5</accession>
<feature type="transmembrane region" description="Helical" evidence="1">
    <location>
        <begin position="244"/>
        <end position="262"/>
    </location>
</feature>
<protein>
    <submittedName>
        <fullName evidence="2">Uncharacterized protein</fullName>
    </submittedName>
</protein>
<keyword evidence="1" id="KW-1133">Transmembrane helix</keyword>
<dbReference type="EMBL" id="CAADFX010000015">
    <property type="protein sequence ID" value="VFK52206.1"/>
    <property type="molecule type" value="Genomic_DNA"/>
</dbReference>
<feature type="transmembrane region" description="Helical" evidence="1">
    <location>
        <begin position="161"/>
        <end position="183"/>
    </location>
</feature>
<organism evidence="2">
    <name type="scientific">Candidatus Kentrum sp. TUN</name>
    <dbReference type="NCBI Taxonomy" id="2126343"/>
    <lineage>
        <taxon>Bacteria</taxon>
        <taxon>Pseudomonadati</taxon>
        <taxon>Pseudomonadota</taxon>
        <taxon>Gammaproteobacteria</taxon>
        <taxon>Candidatus Kentrum</taxon>
    </lineage>
</organism>
<proteinExistence type="predicted"/>
<name>A0A450ZEJ5_9GAMM</name>